<dbReference type="AlphaFoldDB" id="A0A0A8ZB10"/>
<reference evidence="2" key="2">
    <citation type="journal article" date="2015" name="Data Brief">
        <title>Shoot transcriptome of the giant reed, Arundo donax.</title>
        <authorList>
            <person name="Barrero R.A."/>
            <person name="Guerrero F.D."/>
            <person name="Moolhuijzen P."/>
            <person name="Goolsby J.A."/>
            <person name="Tidwell J."/>
            <person name="Bellgard S.E."/>
            <person name="Bellgard M.I."/>
        </authorList>
    </citation>
    <scope>NUCLEOTIDE SEQUENCE</scope>
    <source>
        <tissue evidence="2">Shoot tissue taken approximately 20 cm above the soil surface</tissue>
    </source>
</reference>
<dbReference type="EMBL" id="GBRH01263022">
    <property type="protein sequence ID" value="JAD34873.1"/>
    <property type="molecule type" value="Transcribed_RNA"/>
</dbReference>
<name>A0A0A8ZB10_ARUDO</name>
<keyword evidence="1" id="KW-1133">Transmembrane helix</keyword>
<accession>A0A0A8ZB10</accession>
<protein>
    <submittedName>
        <fullName evidence="2">Uncharacterized protein</fullName>
    </submittedName>
</protein>
<reference evidence="2" key="1">
    <citation type="submission" date="2014-09" db="EMBL/GenBank/DDBJ databases">
        <authorList>
            <person name="Magalhaes I.L.F."/>
            <person name="Oliveira U."/>
            <person name="Santos F.R."/>
            <person name="Vidigal T.H.D.A."/>
            <person name="Brescovit A.D."/>
            <person name="Santos A.J."/>
        </authorList>
    </citation>
    <scope>NUCLEOTIDE SEQUENCE</scope>
    <source>
        <tissue evidence="2">Shoot tissue taken approximately 20 cm above the soil surface</tissue>
    </source>
</reference>
<feature type="transmembrane region" description="Helical" evidence="1">
    <location>
        <begin position="12"/>
        <end position="38"/>
    </location>
</feature>
<keyword evidence="1" id="KW-0812">Transmembrane</keyword>
<keyword evidence="1" id="KW-0472">Membrane</keyword>
<evidence type="ECO:0000313" key="2">
    <source>
        <dbReference type="EMBL" id="JAD34873.1"/>
    </source>
</evidence>
<sequence>MDAMIGSWDSDGVTISVSVCVPICSYLVCFCCSFPCLANRTRRT</sequence>
<evidence type="ECO:0000256" key="1">
    <source>
        <dbReference type="SAM" id="Phobius"/>
    </source>
</evidence>
<organism evidence="2">
    <name type="scientific">Arundo donax</name>
    <name type="common">Giant reed</name>
    <name type="synonym">Donax arundinaceus</name>
    <dbReference type="NCBI Taxonomy" id="35708"/>
    <lineage>
        <taxon>Eukaryota</taxon>
        <taxon>Viridiplantae</taxon>
        <taxon>Streptophyta</taxon>
        <taxon>Embryophyta</taxon>
        <taxon>Tracheophyta</taxon>
        <taxon>Spermatophyta</taxon>
        <taxon>Magnoliopsida</taxon>
        <taxon>Liliopsida</taxon>
        <taxon>Poales</taxon>
        <taxon>Poaceae</taxon>
        <taxon>PACMAD clade</taxon>
        <taxon>Arundinoideae</taxon>
        <taxon>Arundineae</taxon>
        <taxon>Arundo</taxon>
    </lineage>
</organism>
<proteinExistence type="predicted"/>